<dbReference type="AlphaFoldDB" id="A0AAW9NSC2"/>
<sequence length="171" mass="19601">MKQFANKLQNHVRDFHIAFNHPAPEQLVPMERERAINRSVWTAEEAIEFIAASCSTKEEFMESYERFLTGMQKAYEKSLNGEFPQTTEEKVIAQADALADQLYFSFGSAVEIGVDIEPVFDIVQGANMSKLFTDENGNKYAKCREDGKIIKSPDFYSPEPFIKEEVLKQMK</sequence>
<dbReference type="RefSeq" id="WP_326123389.1">
    <property type="nucleotide sequence ID" value="NZ_JARSFG010000015.1"/>
</dbReference>
<accession>A0AAW9NSC2</accession>
<reference evidence="1 2" key="1">
    <citation type="submission" date="2023-03" db="EMBL/GenBank/DDBJ databases">
        <title>Bacillus Genome Sequencing.</title>
        <authorList>
            <person name="Dunlap C."/>
        </authorList>
    </citation>
    <scope>NUCLEOTIDE SEQUENCE [LARGE SCALE GENOMIC DNA]</scope>
    <source>
        <strain evidence="1 2">B-59205</strain>
    </source>
</reference>
<dbReference type="EMBL" id="JARSFG010000015">
    <property type="protein sequence ID" value="MEC1178903.1"/>
    <property type="molecule type" value="Genomic_DNA"/>
</dbReference>
<evidence type="ECO:0000313" key="2">
    <source>
        <dbReference type="Proteomes" id="UP001344888"/>
    </source>
</evidence>
<dbReference type="Pfam" id="PF01503">
    <property type="entry name" value="PRA-PH"/>
    <property type="match status" value="1"/>
</dbReference>
<gene>
    <name evidence="1" type="ORF">P9B03_10440</name>
</gene>
<dbReference type="InterPro" id="IPR021130">
    <property type="entry name" value="PRib-ATP_PPHydrolase-like"/>
</dbReference>
<dbReference type="InterPro" id="IPR023292">
    <property type="entry name" value="NTP_PyroPHydrolase-like_dom_sf"/>
</dbReference>
<dbReference type="Gene3D" id="1.10.3420.10">
    <property type="entry name" value="putative ntp pyrophosphohydrolase like domain"/>
    <property type="match status" value="1"/>
</dbReference>
<keyword evidence="2" id="KW-1185">Reference proteome</keyword>
<evidence type="ECO:0000313" key="1">
    <source>
        <dbReference type="EMBL" id="MEC1178903.1"/>
    </source>
</evidence>
<proteinExistence type="predicted"/>
<dbReference type="Proteomes" id="UP001344888">
    <property type="component" value="Unassembled WGS sequence"/>
</dbReference>
<organism evidence="1 2">
    <name type="scientific">Metasolibacillus meyeri</name>
    <dbReference type="NCBI Taxonomy" id="1071052"/>
    <lineage>
        <taxon>Bacteria</taxon>
        <taxon>Bacillati</taxon>
        <taxon>Bacillota</taxon>
        <taxon>Bacilli</taxon>
        <taxon>Bacillales</taxon>
        <taxon>Caryophanaceae</taxon>
        <taxon>Metasolibacillus</taxon>
    </lineage>
</organism>
<evidence type="ECO:0008006" key="3">
    <source>
        <dbReference type="Google" id="ProtNLM"/>
    </source>
</evidence>
<protein>
    <recommendedName>
        <fullName evidence="3">HAD family hydrolase</fullName>
    </recommendedName>
</protein>
<comment type="caution">
    <text evidence="1">The sequence shown here is derived from an EMBL/GenBank/DDBJ whole genome shotgun (WGS) entry which is preliminary data.</text>
</comment>
<name>A0AAW9NSC2_9BACL</name>